<name>R7S9V3_TRAVS</name>
<protein>
    <submittedName>
        <fullName evidence="2">Uncharacterized protein</fullName>
    </submittedName>
</protein>
<organism evidence="2 3">
    <name type="scientific">Trametes versicolor (strain FP-101664)</name>
    <name type="common">White-rot fungus</name>
    <name type="synonym">Coriolus versicolor</name>
    <dbReference type="NCBI Taxonomy" id="717944"/>
    <lineage>
        <taxon>Eukaryota</taxon>
        <taxon>Fungi</taxon>
        <taxon>Dikarya</taxon>
        <taxon>Basidiomycota</taxon>
        <taxon>Agaricomycotina</taxon>
        <taxon>Agaricomycetes</taxon>
        <taxon>Polyporales</taxon>
        <taxon>Polyporaceae</taxon>
        <taxon>Trametes</taxon>
    </lineage>
</organism>
<evidence type="ECO:0000313" key="2">
    <source>
        <dbReference type="EMBL" id="EIW51724.1"/>
    </source>
</evidence>
<evidence type="ECO:0000313" key="3">
    <source>
        <dbReference type="Proteomes" id="UP000054317"/>
    </source>
</evidence>
<dbReference type="Proteomes" id="UP000054317">
    <property type="component" value="Unassembled WGS sequence"/>
</dbReference>
<evidence type="ECO:0000256" key="1">
    <source>
        <dbReference type="SAM" id="MobiDB-lite"/>
    </source>
</evidence>
<accession>R7S9V3</accession>
<dbReference type="GeneID" id="19413672"/>
<dbReference type="RefSeq" id="XP_008045220.1">
    <property type="nucleotide sequence ID" value="XM_008047029.1"/>
</dbReference>
<dbReference type="EMBL" id="JH711798">
    <property type="protein sequence ID" value="EIW51724.1"/>
    <property type="molecule type" value="Genomic_DNA"/>
</dbReference>
<dbReference type="KEGG" id="tvs:TRAVEDRAFT_32241"/>
<keyword evidence="3" id="KW-1185">Reference proteome</keyword>
<dbReference type="AlphaFoldDB" id="R7S9V3"/>
<gene>
    <name evidence="2" type="ORF">TRAVEDRAFT_32241</name>
</gene>
<dbReference type="OrthoDB" id="2637024at2759"/>
<feature type="region of interest" description="Disordered" evidence="1">
    <location>
        <begin position="74"/>
        <end position="113"/>
    </location>
</feature>
<reference evidence="3" key="1">
    <citation type="journal article" date="2012" name="Science">
        <title>The Paleozoic origin of enzymatic lignin decomposition reconstructed from 31 fungal genomes.</title>
        <authorList>
            <person name="Floudas D."/>
            <person name="Binder M."/>
            <person name="Riley R."/>
            <person name="Barry K."/>
            <person name="Blanchette R.A."/>
            <person name="Henrissat B."/>
            <person name="Martinez A.T."/>
            <person name="Otillar R."/>
            <person name="Spatafora J.W."/>
            <person name="Yadav J.S."/>
            <person name="Aerts A."/>
            <person name="Benoit I."/>
            <person name="Boyd A."/>
            <person name="Carlson A."/>
            <person name="Copeland A."/>
            <person name="Coutinho P.M."/>
            <person name="de Vries R.P."/>
            <person name="Ferreira P."/>
            <person name="Findley K."/>
            <person name="Foster B."/>
            <person name="Gaskell J."/>
            <person name="Glotzer D."/>
            <person name="Gorecki P."/>
            <person name="Heitman J."/>
            <person name="Hesse C."/>
            <person name="Hori C."/>
            <person name="Igarashi K."/>
            <person name="Jurgens J.A."/>
            <person name="Kallen N."/>
            <person name="Kersten P."/>
            <person name="Kohler A."/>
            <person name="Kuees U."/>
            <person name="Kumar T.K.A."/>
            <person name="Kuo A."/>
            <person name="LaButti K."/>
            <person name="Larrondo L.F."/>
            <person name="Lindquist E."/>
            <person name="Ling A."/>
            <person name="Lombard V."/>
            <person name="Lucas S."/>
            <person name="Lundell T."/>
            <person name="Martin R."/>
            <person name="McLaughlin D.J."/>
            <person name="Morgenstern I."/>
            <person name="Morin E."/>
            <person name="Murat C."/>
            <person name="Nagy L.G."/>
            <person name="Nolan M."/>
            <person name="Ohm R.A."/>
            <person name="Patyshakuliyeva A."/>
            <person name="Rokas A."/>
            <person name="Ruiz-Duenas F.J."/>
            <person name="Sabat G."/>
            <person name="Salamov A."/>
            <person name="Samejima M."/>
            <person name="Schmutz J."/>
            <person name="Slot J.C."/>
            <person name="St John F."/>
            <person name="Stenlid J."/>
            <person name="Sun H."/>
            <person name="Sun S."/>
            <person name="Syed K."/>
            <person name="Tsang A."/>
            <person name="Wiebenga A."/>
            <person name="Young D."/>
            <person name="Pisabarro A."/>
            <person name="Eastwood D.C."/>
            <person name="Martin F."/>
            <person name="Cullen D."/>
            <person name="Grigoriev I.V."/>
            <person name="Hibbett D.S."/>
        </authorList>
    </citation>
    <scope>NUCLEOTIDE SEQUENCE [LARGE SCALE GENOMIC DNA]</scope>
    <source>
        <strain evidence="3">FP-101664</strain>
    </source>
</reference>
<sequence length="154" mass="16970">MPRIDPPYPSFTFVLSKPLPRNDRSSRLPAYRASHMGRYHPYARVAPSQCQDRLMTTIDYRYADEPLWEETVGEAQGATSCENLSDGDDGDNGPSPAVDTEHGSVADSSVPPQALSRSKLVATLTEALVALRRHLALQAVRNFLKAQHLKGPRA</sequence>
<proteinExistence type="predicted"/>
<dbReference type="OMA" id="ASHMGRY"/>